<dbReference type="Gene3D" id="3.90.550.10">
    <property type="entry name" value="Spore Coat Polysaccharide Biosynthesis Protein SpsA, Chain A"/>
    <property type="match status" value="1"/>
</dbReference>
<evidence type="ECO:0000313" key="3">
    <source>
        <dbReference type="Proteomes" id="UP000034444"/>
    </source>
</evidence>
<dbReference type="AlphaFoldDB" id="A0A7U4M047"/>
<dbReference type="PANTHER" id="PTHR22916:SF67">
    <property type="entry name" value="COLANIC ACID BIOSYNTHESIS GLYCOSYL TRANSFERASE WCAE-RELATED"/>
    <property type="match status" value="1"/>
</dbReference>
<name>A0A7U4M047_9BACT</name>
<dbReference type="SUPFAM" id="SSF53448">
    <property type="entry name" value="Nucleotide-diphospho-sugar transferases"/>
    <property type="match status" value="1"/>
</dbReference>
<dbReference type="PANTHER" id="PTHR22916">
    <property type="entry name" value="GLYCOSYLTRANSFERASE"/>
    <property type="match status" value="1"/>
</dbReference>
<dbReference type="GO" id="GO:0016758">
    <property type="term" value="F:hexosyltransferase activity"/>
    <property type="evidence" value="ECO:0007669"/>
    <property type="project" value="UniProtKB-ARBA"/>
</dbReference>
<dbReference type="InterPro" id="IPR029044">
    <property type="entry name" value="Nucleotide-diphossugar_trans"/>
</dbReference>
<dbReference type="EMBL" id="CP011308">
    <property type="protein sequence ID" value="AKF24357.1"/>
    <property type="molecule type" value="Genomic_DNA"/>
</dbReference>
<sequence length="275" mass="32345">MRAKEHIIQKETVDEDHHSQLPLITVVTVVFNTVNGIENTIRSVIDQDYEHIEYIVIDGGSMDGTVEVIQKYDHNIDYWVSEKDNGIYDAMNKAIKLAKGKWINFMNAEDTFADSHVLSNIFKKHDFTDNTLIFGDSIDVYPGFEKYSKVSYDPTALWKGMQFSHQSTFSPVSYHKKYLFDRSYRIASDFHFIYHAYLNGLIFKYIPMPIARIYIGGVSYTDRMRVIDEYRKVSTEETSDREKLYFKMQKTKIFVKNIIKKYLGMYVTHLFIKHK</sequence>
<protein>
    <recommendedName>
        <fullName evidence="1">Glycosyltransferase 2-like domain-containing protein</fullName>
    </recommendedName>
</protein>
<dbReference type="Pfam" id="PF00535">
    <property type="entry name" value="Glycos_transf_2"/>
    <property type="match status" value="1"/>
</dbReference>
<accession>A0A7U4M047</accession>
<dbReference type="RefSeq" id="WP_046550455.1">
    <property type="nucleotide sequence ID" value="NZ_CP011308.1"/>
</dbReference>
<gene>
    <name evidence="2" type="ORF">YH65_02310</name>
</gene>
<dbReference type="OrthoDB" id="9786172at2"/>
<evidence type="ECO:0000259" key="1">
    <source>
        <dbReference type="Pfam" id="PF00535"/>
    </source>
</evidence>
<dbReference type="CDD" id="cd06433">
    <property type="entry name" value="GT_2_WfgS_like"/>
    <property type="match status" value="1"/>
</dbReference>
<proteinExistence type="predicted"/>
<dbReference type="InterPro" id="IPR001173">
    <property type="entry name" value="Glyco_trans_2-like"/>
</dbReference>
<reference evidence="3" key="2">
    <citation type="journal article" date="2017" name="Stand. Genomic Sci.">
        <title>Complete genome sequence of the sulfur-oxidizing chemolithoautotrophic Sulfurovum lithotrophicum 42BKTT.</title>
        <authorList>
            <person name="Jeon W."/>
            <person name="Priscilla L."/>
            <person name="Park G."/>
            <person name="Lee H."/>
            <person name="Lee N."/>
            <person name="Lee D."/>
            <person name="Kwon H."/>
            <person name="Ahn I."/>
            <person name="Lee C."/>
            <person name="Lee H."/>
            <person name="Ahn J."/>
        </authorList>
    </citation>
    <scope>NUCLEOTIDE SEQUENCE [LARGE SCALE GENOMIC DNA]</scope>
    <source>
        <strain evidence="3">ATCC BAA-797 / 42BKT</strain>
    </source>
</reference>
<feature type="domain" description="Glycosyltransferase 2-like" evidence="1">
    <location>
        <begin position="25"/>
        <end position="151"/>
    </location>
</feature>
<dbReference type="KEGG" id="slh:YH65_02310"/>
<evidence type="ECO:0000313" key="2">
    <source>
        <dbReference type="EMBL" id="AKF24357.1"/>
    </source>
</evidence>
<dbReference type="Proteomes" id="UP000034444">
    <property type="component" value="Chromosome"/>
</dbReference>
<reference evidence="2 3" key="1">
    <citation type="submission" date="2015-04" db="EMBL/GenBank/DDBJ databases">
        <title>Complete genome sequence of Sulfurovum lithotrophicum ATCC BAA-797T.</title>
        <authorList>
            <person name="Ahn J."/>
            <person name="Park G."/>
            <person name="Jeon W."/>
            <person name="Jang Y."/>
            <person name="Jang M."/>
            <person name="Lee H."/>
            <person name="Lee H."/>
        </authorList>
    </citation>
    <scope>NUCLEOTIDE SEQUENCE [LARGE SCALE GENOMIC DNA]</scope>
    <source>
        <strain evidence="3">ATCC BAA-797 / 42BKT</strain>
    </source>
</reference>
<organism evidence="2 3">
    <name type="scientific">Sulfurovum lithotrophicum</name>
    <dbReference type="NCBI Taxonomy" id="206403"/>
    <lineage>
        <taxon>Bacteria</taxon>
        <taxon>Pseudomonadati</taxon>
        <taxon>Campylobacterota</taxon>
        <taxon>Epsilonproteobacteria</taxon>
        <taxon>Campylobacterales</taxon>
        <taxon>Sulfurovaceae</taxon>
        <taxon>Sulfurovum</taxon>
    </lineage>
</organism>
<keyword evidence="3" id="KW-1185">Reference proteome</keyword>